<dbReference type="EMBL" id="ML009255">
    <property type="protein sequence ID" value="RKO97476.1"/>
    <property type="molecule type" value="Genomic_DNA"/>
</dbReference>
<dbReference type="PROSITE" id="PS00997">
    <property type="entry name" value="G10_1"/>
    <property type="match status" value="1"/>
</dbReference>
<dbReference type="Proteomes" id="UP000274922">
    <property type="component" value="Unassembled WGS sequence"/>
</dbReference>
<dbReference type="EMBL" id="ML014326">
    <property type="protein sequence ID" value="RKO99050.1"/>
    <property type="molecule type" value="Genomic_DNA"/>
</dbReference>
<name>A0A4P9X2P7_9FUNG</name>
<evidence type="ECO:0000256" key="1">
    <source>
        <dbReference type="ARBA" id="ARBA00004123"/>
    </source>
</evidence>
<proteinExistence type="inferred from homology"/>
<evidence type="ECO:0000256" key="2">
    <source>
        <dbReference type="ARBA" id="ARBA00005287"/>
    </source>
</evidence>
<comment type="similarity">
    <text evidence="2">Belongs to the BUD31 (G10) family.</text>
</comment>
<evidence type="ECO:0000256" key="3">
    <source>
        <dbReference type="ARBA" id="ARBA00023242"/>
    </source>
</evidence>
<gene>
    <name evidence="4" type="ORF">CAUPRSCDRAFT_6457</name>
    <name evidence="5" type="ORF">CXG81DRAFT_15106</name>
</gene>
<evidence type="ECO:0000313" key="5">
    <source>
        <dbReference type="EMBL" id="RKO99050.1"/>
    </source>
</evidence>
<dbReference type="AlphaFoldDB" id="A0A4P9X2P7"/>
<dbReference type="STRING" id="1555241.A0A4P9X2P7"/>
<evidence type="ECO:0000313" key="6">
    <source>
        <dbReference type="Proteomes" id="UP000268535"/>
    </source>
</evidence>
<keyword evidence="3" id="KW-0539">Nucleus</keyword>
<dbReference type="OrthoDB" id="277109at2759"/>
<comment type="subcellular location">
    <subcellularLocation>
        <location evidence="1">Nucleus</location>
    </subcellularLocation>
</comment>
<protein>
    <submittedName>
        <fullName evidence="4">G10 protein</fullName>
    </submittedName>
</protein>
<evidence type="ECO:0000313" key="7">
    <source>
        <dbReference type="Proteomes" id="UP000274922"/>
    </source>
</evidence>
<dbReference type="Proteomes" id="UP000268535">
    <property type="component" value="Unassembled WGS sequence"/>
</dbReference>
<dbReference type="PRINTS" id="PR00322">
    <property type="entry name" value="G10"/>
</dbReference>
<dbReference type="GO" id="GO:0000398">
    <property type="term" value="P:mRNA splicing, via spliceosome"/>
    <property type="evidence" value="ECO:0007669"/>
    <property type="project" value="TreeGrafter"/>
</dbReference>
<dbReference type="InterPro" id="IPR018230">
    <property type="entry name" value="BUD31/G10-rel_CS"/>
</dbReference>
<sequence length="146" mass="16959">MPKVRRGRKAPPEGFDEIEPTLIELDSKMREAETAPLQANQTKEEAMWPIFQIHHQRTRYVYDLYYKRRAISRALLDYLIKEKYADGNLIAKWRKQGYEALCCLRCIQPRDTNFGTTCICRVPRVQLGDKPVECRNCGCRGCSSGD</sequence>
<dbReference type="Pfam" id="PF01125">
    <property type="entry name" value="BUD31"/>
    <property type="match status" value="1"/>
</dbReference>
<dbReference type="GO" id="GO:0005681">
    <property type="term" value="C:spliceosomal complex"/>
    <property type="evidence" value="ECO:0007669"/>
    <property type="project" value="TreeGrafter"/>
</dbReference>
<evidence type="ECO:0000313" key="4">
    <source>
        <dbReference type="EMBL" id="RKO97476.1"/>
    </source>
</evidence>
<keyword evidence="7" id="KW-1185">Reference proteome</keyword>
<dbReference type="InterPro" id="IPR001748">
    <property type="entry name" value="BUD31"/>
</dbReference>
<organism evidence="5 7">
    <name type="scientific">Caulochytrium protostelioides</name>
    <dbReference type="NCBI Taxonomy" id="1555241"/>
    <lineage>
        <taxon>Eukaryota</taxon>
        <taxon>Fungi</taxon>
        <taxon>Fungi incertae sedis</taxon>
        <taxon>Chytridiomycota</taxon>
        <taxon>Chytridiomycota incertae sedis</taxon>
        <taxon>Chytridiomycetes</taxon>
        <taxon>Caulochytriales</taxon>
        <taxon>Caulochytriaceae</taxon>
        <taxon>Caulochytrium</taxon>
    </lineage>
</organism>
<dbReference type="PANTHER" id="PTHR19411:SF0">
    <property type="entry name" value="PROTEIN BUD31 HOMOLOG"/>
    <property type="match status" value="1"/>
</dbReference>
<reference evidence="5" key="2">
    <citation type="submission" date="2018-04" db="EMBL/GenBank/DDBJ databases">
        <title>Leveraging single-cell genomics to expand the Fungal Tree of Life.</title>
        <authorList>
            <consortium name="DOE Joint Genome Institute"/>
            <person name="Ahrendt S.R."/>
            <person name="Quandt C.A."/>
            <person name="Ciobanu D."/>
            <person name="Clum A."/>
            <person name="Salamov A."/>
            <person name="Andreopoulos B."/>
            <person name="Cheng J.-F."/>
            <person name="Woyke T."/>
            <person name="Pelin A."/>
            <person name="Henrissat B."/>
            <person name="Benny G.L."/>
            <person name="Smith M.E."/>
            <person name="James T.Y."/>
            <person name="Grigoriev I.V."/>
        </authorList>
    </citation>
    <scope>NUCLEOTIDE SEQUENCE</scope>
    <source>
        <strain evidence="5">ATCC 52028</strain>
    </source>
</reference>
<reference evidence="4" key="3">
    <citation type="submission" date="2018-08" db="EMBL/GenBank/DDBJ databases">
        <title>Leveraging single-cell genomics to expand the Fungal Tree of Life.</title>
        <authorList>
            <consortium name="DOE Joint Genome Institute"/>
            <person name="Ahrendt S.R."/>
            <person name="Quandt C.A."/>
            <person name="Ciobanu D."/>
            <person name="Clum A."/>
            <person name="Salamov A."/>
            <person name="Andreopoulos B."/>
            <person name="Cheng J.-F."/>
            <person name="Woyke T."/>
            <person name="Pelin A."/>
            <person name="Henrissat B."/>
            <person name="Reynolds N."/>
            <person name="Benny G.L."/>
            <person name="Smith M.E."/>
            <person name="James T.Y."/>
            <person name="Grigoriev I.V."/>
        </authorList>
    </citation>
    <scope>NUCLEOTIDE SEQUENCE</scope>
    <source>
        <strain evidence="4">ATCC 52028</strain>
    </source>
</reference>
<accession>A0A4P9X2P7</accession>
<reference evidence="6 7" key="1">
    <citation type="journal article" date="2018" name="Nat. Microbiol.">
        <title>Leveraging single-cell genomics to expand the fungal tree of life.</title>
        <authorList>
            <person name="Ahrendt S.R."/>
            <person name="Quandt C.A."/>
            <person name="Ciobanu D."/>
            <person name="Clum A."/>
            <person name="Salamov A."/>
            <person name="Andreopoulos B."/>
            <person name="Cheng J.F."/>
            <person name="Woyke T."/>
            <person name="Pelin A."/>
            <person name="Henrissat B."/>
            <person name="Reynolds N.K."/>
            <person name="Benny G.L."/>
            <person name="Smith M.E."/>
            <person name="James T.Y."/>
            <person name="Grigoriev I.V."/>
        </authorList>
    </citation>
    <scope>NUCLEOTIDE SEQUENCE [LARGE SCALE GENOMIC DNA]</scope>
    <source>
        <strain evidence="6 7">ATCC 52028</strain>
    </source>
</reference>
<dbReference type="PANTHER" id="PTHR19411">
    <property type="entry name" value="PROTEIN BUD31-RELATED"/>
    <property type="match status" value="1"/>
</dbReference>